<dbReference type="EMBL" id="OW240921">
    <property type="protein sequence ID" value="CAH2319308.1"/>
    <property type="molecule type" value="Genomic_DNA"/>
</dbReference>
<dbReference type="AlphaFoldDB" id="A0AAD1T4X0"/>
<feature type="compositionally biased region" description="Basic and acidic residues" evidence="1">
    <location>
        <begin position="23"/>
        <end position="54"/>
    </location>
</feature>
<sequence>PERNIHRKSIPQCKLDITCTKRYTRDDTHDRSQEVNTDRRMERKMRSTYEKTAP</sequence>
<evidence type="ECO:0000256" key="1">
    <source>
        <dbReference type="SAM" id="MobiDB-lite"/>
    </source>
</evidence>
<protein>
    <submittedName>
        <fullName evidence="2">Uncharacterized protein</fullName>
    </submittedName>
</protein>
<accession>A0AAD1T4X0</accession>
<feature type="non-terminal residue" evidence="2">
    <location>
        <position position="54"/>
    </location>
</feature>
<dbReference type="Proteomes" id="UP001295444">
    <property type="component" value="Chromosome 10"/>
</dbReference>
<reference evidence="2" key="1">
    <citation type="submission" date="2022-03" db="EMBL/GenBank/DDBJ databases">
        <authorList>
            <person name="Alioto T."/>
            <person name="Alioto T."/>
            <person name="Gomez Garrido J."/>
        </authorList>
    </citation>
    <scope>NUCLEOTIDE SEQUENCE</scope>
</reference>
<keyword evidence="3" id="KW-1185">Reference proteome</keyword>
<gene>
    <name evidence="2" type="ORF">PECUL_23A048624</name>
</gene>
<feature type="non-terminal residue" evidence="2">
    <location>
        <position position="1"/>
    </location>
</feature>
<evidence type="ECO:0000313" key="3">
    <source>
        <dbReference type="Proteomes" id="UP001295444"/>
    </source>
</evidence>
<feature type="region of interest" description="Disordered" evidence="1">
    <location>
        <begin position="21"/>
        <end position="54"/>
    </location>
</feature>
<evidence type="ECO:0000313" key="2">
    <source>
        <dbReference type="EMBL" id="CAH2319308.1"/>
    </source>
</evidence>
<name>A0AAD1T4X0_PELCU</name>
<proteinExistence type="predicted"/>
<organism evidence="2 3">
    <name type="scientific">Pelobates cultripes</name>
    <name type="common">Western spadefoot toad</name>
    <dbReference type="NCBI Taxonomy" id="61616"/>
    <lineage>
        <taxon>Eukaryota</taxon>
        <taxon>Metazoa</taxon>
        <taxon>Chordata</taxon>
        <taxon>Craniata</taxon>
        <taxon>Vertebrata</taxon>
        <taxon>Euteleostomi</taxon>
        <taxon>Amphibia</taxon>
        <taxon>Batrachia</taxon>
        <taxon>Anura</taxon>
        <taxon>Pelobatoidea</taxon>
        <taxon>Pelobatidae</taxon>
        <taxon>Pelobates</taxon>
    </lineage>
</organism>